<proteinExistence type="predicted"/>
<dbReference type="EMBL" id="NXEJ01000012">
    <property type="protein sequence ID" value="POO48960.1"/>
    <property type="molecule type" value="Genomic_DNA"/>
</dbReference>
<accession>A0AAE5VMD1</accession>
<comment type="caution">
    <text evidence="1">The sequence shown here is derived from an EMBL/GenBank/DDBJ whole genome shotgun (WGS) entry which is preliminary data.</text>
</comment>
<protein>
    <submittedName>
        <fullName evidence="1">Uncharacterized protein</fullName>
    </submittedName>
</protein>
<reference evidence="1 2" key="1">
    <citation type="journal article" date="2018" name="Syst. Appl. Microbiol.">
        <title>Agrobacterium rosae sp. nov., isolated from galls on different agricultural crops.</title>
        <authorList>
            <person name="Kuzmanovic N."/>
            <person name="Pulawska J."/>
            <person name="Smalla K."/>
            <person name="Nesme X."/>
        </authorList>
    </citation>
    <scope>NUCLEOTIDE SEQUENCE [LARGE SCALE GENOMIC DNA]</scope>
    <source>
        <strain evidence="1 2">NCPPB 1650</strain>
    </source>
</reference>
<dbReference type="AlphaFoldDB" id="A0AAE5VMD1"/>
<evidence type="ECO:0000313" key="1">
    <source>
        <dbReference type="EMBL" id="POO48960.1"/>
    </source>
</evidence>
<evidence type="ECO:0000313" key="2">
    <source>
        <dbReference type="Proteomes" id="UP000237447"/>
    </source>
</evidence>
<dbReference type="Proteomes" id="UP000237447">
    <property type="component" value="Unassembled WGS sequence"/>
</dbReference>
<name>A0AAE5VMD1_9HYPH</name>
<sequence length="75" mass="8647">MISSLVLVFSGIASDQHQAQHDGAHRQCAMDDLMWMTLRQRIGRFLLWPLRSRTVWDNSCRFQLAIGYISRAVLA</sequence>
<organism evidence="1 2">
    <name type="scientific">Agrobacterium rosae</name>
    <dbReference type="NCBI Taxonomy" id="1972867"/>
    <lineage>
        <taxon>Bacteria</taxon>
        <taxon>Pseudomonadati</taxon>
        <taxon>Pseudomonadota</taxon>
        <taxon>Alphaproteobacteria</taxon>
        <taxon>Hyphomicrobiales</taxon>
        <taxon>Rhizobiaceae</taxon>
        <taxon>Rhizobium/Agrobacterium group</taxon>
        <taxon>Agrobacterium</taxon>
    </lineage>
</organism>
<gene>
    <name evidence="1" type="ORF">CPJ18_23630</name>
</gene>